<dbReference type="InterPro" id="IPR025366">
    <property type="entry name" value="DUF4270"/>
</dbReference>
<proteinExistence type="predicted"/>
<organism evidence="2 3">
    <name type="scientific">Marnyiella aurantia</name>
    <dbReference type="NCBI Taxonomy" id="2758037"/>
    <lineage>
        <taxon>Bacteria</taxon>
        <taxon>Pseudomonadati</taxon>
        <taxon>Bacteroidota</taxon>
        <taxon>Flavobacteriia</taxon>
        <taxon>Flavobacteriales</taxon>
        <taxon>Weeksellaceae</taxon>
        <taxon>Marnyiella</taxon>
    </lineage>
</organism>
<reference evidence="1" key="3">
    <citation type="submission" date="2020-07" db="EMBL/GenBank/DDBJ databases">
        <authorList>
            <person name="Yang C."/>
        </authorList>
    </citation>
    <scope>NUCLEOTIDE SEQUENCE</scope>
    <source>
        <strain evidence="1">Cx-624</strain>
    </source>
</reference>
<reference evidence="4" key="2">
    <citation type="submission" date="2020-07" db="EMBL/GenBank/DDBJ databases">
        <title>Flavobacterium sp. xlx-214.</title>
        <authorList>
            <person name="Yang C."/>
        </authorList>
    </citation>
    <scope>NUCLEOTIDE SEQUENCE [LARGE SCALE GENOMIC DNA]</scope>
    <source>
        <strain evidence="4">CX-624</strain>
    </source>
</reference>
<evidence type="ECO:0000313" key="4">
    <source>
        <dbReference type="Proteomes" id="UP000539710"/>
    </source>
</evidence>
<dbReference type="RefSeq" id="WP_181886588.1">
    <property type="nucleotide sequence ID" value="NZ_CP059472.1"/>
</dbReference>
<sequence length="502" mass="55334">MISTIKNITKIASVIAFGSVFLYSCEPEADNLGEQLFSGAQLNEESFDIIAYNLNNNDTIRTDASELSLAPLGAFSESAFGMQKAAYVSQVRPMEYDPVFGDNAVVDSAVLVIKPLYVPDSATVTTDDNFLYSEQNIPAKKVVTSYPVVKYGKHNRDLTLRVHEVTDFLGGAGQISFSDRTVAYGTELGSRVFKGNVSSSVITKDSDNTNLWTNDISLRIPMSASFFQQKIVDMEGSAELKDAASFIRHFRGVRISVDENDGYIFRFTPTNAEIILYYKYDKVENGTTTRPQLMKKFTLGDPNVRFGQYTYNRTDAPISAALATTNPVSGDARLFVQGMGGPGFGFRIPDAEIAALKEKFSQDKIGIMGAKIRVYTDETVWNNNYEKPTAFVFLQKDATGFLPEVSALTAAPNFSLVNAFDLKKNPAYYEFTVTKSLKDIVEAEAANKDFVVNAGAFKSNEANQLMGYKADTRSFVPNRVVLVGTDASRANRIQLKVIYGTK</sequence>
<gene>
    <name evidence="2" type="ORF">H1R16_10550</name>
    <name evidence="1" type="ORF">H2507_04915</name>
</gene>
<dbReference type="EMBL" id="CP059472">
    <property type="protein sequence ID" value="QMS98126.1"/>
    <property type="molecule type" value="Genomic_DNA"/>
</dbReference>
<evidence type="ECO:0000313" key="3">
    <source>
        <dbReference type="Proteomes" id="UP000515349"/>
    </source>
</evidence>
<dbReference type="Pfam" id="PF14092">
    <property type="entry name" value="DUF4270"/>
    <property type="match status" value="1"/>
</dbReference>
<dbReference type="KEGG" id="cbau:H1R16_10550"/>
<dbReference type="PROSITE" id="PS51257">
    <property type="entry name" value="PROKAR_LIPOPROTEIN"/>
    <property type="match status" value="1"/>
</dbReference>
<name>A0A7D7QXQ0_9FLAO</name>
<evidence type="ECO:0000313" key="2">
    <source>
        <dbReference type="EMBL" id="QMS98126.1"/>
    </source>
</evidence>
<evidence type="ECO:0000313" key="1">
    <source>
        <dbReference type="EMBL" id="MBA5246508.1"/>
    </source>
</evidence>
<keyword evidence="4" id="KW-1185">Reference proteome</keyword>
<dbReference type="Proteomes" id="UP000539710">
    <property type="component" value="Unassembled WGS sequence"/>
</dbReference>
<accession>A0A7D7QXQ0</accession>
<dbReference type="Proteomes" id="UP000515349">
    <property type="component" value="Chromosome"/>
</dbReference>
<dbReference type="EMBL" id="JACEUX010000001">
    <property type="protein sequence ID" value="MBA5246508.1"/>
    <property type="molecule type" value="Genomic_DNA"/>
</dbReference>
<reference evidence="2 3" key="1">
    <citation type="submission" date="2020-07" db="EMBL/GenBank/DDBJ databases">
        <title>Chryseobacterium sp.cx-624.</title>
        <authorList>
            <person name="Yang C."/>
        </authorList>
    </citation>
    <scope>NUCLEOTIDE SEQUENCE [LARGE SCALE GENOMIC DNA]</scope>
    <source>
        <strain evidence="2">Cx-624</strain>
        <strain evidence="3">cx-624</strain>
    </source>
</reference>
<dbReference type="AlphaFoldDB" id="A0A7D7QXQ0"/>
<protein>
    <submittedName>
        <fullName evidence="2">DUF4270 domain-containing protein</fullName>
    </submittedName>
</protein>